<dbReference type="PANTHER" id="PTHR37825:SF1">
    <property type="entry name" value="TRNA(MET) CYTIDINE ACETATE LIGASE"/>
    <property type="match status" value="1"/>
</dbReference>
<comment type="function">
    <text evidence="1">Catalyzes the formation of N(4)-acetylcytidine (ac(4)C) at the wobble position of elongator tRNA(Met), using acetate and ATP as substrates. First activates an acetate ion to form acetyladenylate (Ac-AMP) and then transfers the acetyl group to tRNA to form ac(4)C34.</text>
</comment>
<reference evidence="2 3" key="1">
    <citation type="journal article" date="2016" name="C (Basel)">
        <title>Selective Growth of and Electricity Production by Marine Exoelectrogenic Bacteria in Self-Aggregated Hydrogel of Microbially Reduced Graphene Oxide.</title>
        <authorList>
            <person name="Yoshida N."/>
            <person name="Goto Y."/>
            <person name="Miyata Y."/>
        </authorList>
    </citation>
    <scope>NUCLEOTIDE SEQUENCE [LARGE SCALE GENOMIC DNA]</scope>
    <source>
        <strain evidence="2 3">NIT-T3</strain>
    </source>
</reference>
<keyword evidence="1" id="KW-0436">Ligase</keyword>
<gene>
    <name evidence="2" type="primary">ylbM</name>
    <name evidence="1" type="synonym">tmcAL</name>
    <name evidence="2" type="ORF">DESUT3_09600</name>
</gene>
<dbReference type="Pfam" id="PF05636">
    <property type="entry name" value="HIGH_NTase1"/>
    <property type="match status" value="1"/>
</dbReference>
<keyword evidence="1" id="KW-0819">tRNA processing</keyword>
<reference evidence="2 3" key="2">
    <citation type="journal article" date="2021" name="Int. J. Syst. Evol. Microbiol.">
        <title>Isolation and Polyphasic Characterization of Desulfuromonas versatilis sp. Nov., an Electrogenic Bacteria Capable of Versatile Metabolism Isolated from a Graphene Oxide-Reducing Enrichment Culture.</title>
        <authorList>
            <person name="Xie L."/>
            <person name="Yoshida N."/>
            <person name="Ishii S."/>
            <person name="Meng L."/>
        </authorList>
    </citation>
    <scope>NUCLEOTIDE SEQUENCE [LARGE SCALE GENOMIC DNA]</scope>
    <source>
        <strain evidence="2 3">NIT-T3</strain>
    </source>
</reference>
<keyword evidence="3" id="KW-1185">Reference proteome</keyword>
<dbReference type="EC" id="6.3.4.-" evidence="1"/>
<comment type="subcellular location">
    <subcellularLocation>
        <location evidence="1">Cytoplasm</location>
    </subcellularLocation>
</comment>
<comment type="similarity">
    <text evidence="1">Belongs to the TmcAL family.</text>
</comment>
<dbReference type="RefSeq" id="WP_221251329.1">
    <property type="nucleotide sequence ID" value="NZ_AP024355.1"/>
</dbReference>
<sequence length="415" mass="45198">MRAVGLITEYNPFHNGHLHHLQRSKSVADAEVAVAVMSGHFLQRGEPALVDKWVRTEMALAAGVDLVLELPFPFACNSAPYFAQGAVQALDALGGVESVCFGSESGELGTLEGCAQLLLDQEETLAGRTGELLRTGVGYPEARARASGELSPSPAIGDLLATPNNILGIEYLKALRATGSAIRPLTIPRIGAGYHDVEAVGEIASATGIRRMVDAGTPVEAFIPSTCRAPLLQALAEGRCLDTESLHRLLLARLFRGAESLRGLYQLEEGIETRLVEAAESSTGYDGLVGSARPRQFTRTRIQRLLAYLLNEVSAAQMADFLACGPLYLHLLGSSAKGREFLSANRKQFALPLVQNYSRVRAILKRHYGSRSQAFRVAEAMLELELRATRNYTLLMRRWPGGHRNRDFFEPVRFG</sequence>
<dbReference type="NCBIfam" id="NF010191">
    <property type="entry name" value="PRK13670.1"/>
    <property type="match status" value="1"/>
</dbReference>
<keyword evidence="1" id="KW-0694">RNA-binding</keyword>
<feature type="binding site" evidence="1">
    <location>
        <begin position="189"/>
        <end position="190"/>
    </location>
    <ligand>
        <name>ATP</name>
        <dbReference type="ChEBI" id="CHEBI:30616"/>
    </ligand>
</feature>
<keyword evidence="1" id="KW-0547">Nucleotide-binding</keyword>
<protein>
    <recommendedName>
        <fullName evidence="1">tRNA(Met) cytidine acetate ligase</fullName>
        <ecNumber evidence="1">6.3.4.-</ecNumber>
    </recommendedName>
</protein>
<accession>A0ABM8HQ71</accession>
<dbReference type="PANTHER" id="PTHR37825">
    <property type="entry name" value="TRNA(MET) CYTIDINE ACETATE LIGASE"/>
    <property type="match status" value="1"/>
</dbReference>
<dbReference type="EMBL" id="AP024355">
    <property type="protein sequence ID" value="BCR03891.1"/>
    <property type="molecule type" value="Genomic_DNA"/>
</dbReference>
<dbReference type="Gene3D" id="3.40.50.620">
    <property type="entry name" value="HUPs"/>
    <property type="match status" value="1"/>
</dbReference>
<dbReference type="HAMAP" id="MF_01539">
    <property type="entry name" value="TmcAL"/>
    <property type="match status" value="1"/>
</dbReference>
<dbReference type="SUPFAM" id="SSF52374">
    <property type="entry name" value="Nucleotidylyl transferase"/>
    <property type="match status" value="1"/>
</dbReference>
<keyword evidence="1" id="KW-0820">tRNA-binding</keyword>
<keyword evidence="1" id="KW-0067">ATP-binding</keyword>
<feature type="binding site" evidence="1">
    <location>
        <begin position="7"/>
        <end position="20"/>
    </location>
    <ligand>
        <name>ATP</name>
        <dbReference type="ChEBI" id="CHEBI:30616"/>
    </ligand>
</feature>
<dbReference type="InterPro" id="IPR014729">
    <property type="entry name" value="Rossmann-like_a/b/a_fold"/>
</dbReference>
<evidence type="ECO:0000313" key="2">
    <source>
        <dbReference type="EMBL" id="BCR03891.1"/>
    </source>
</evidence>
<feature type="binding site" evidence="1">
    <location>
        <position position="164"/>
    </location>
    <ligand>
        <name>ATP</name>
        <dbReference type="ChEBI" id="CHEBI:30616"/>
    </ligand>
</feature>
<proteinExistence type="inferred from homology"/>
<keyword evidence="1" id="KW-0963">Cytoplasm</keyword>
<evidence type="ECO:0000313" key="3">
    <source>
        <dbReference type="Proteomes" id="UP001319827"/>
    </source>
</evidence>
<comment type="catalytic activity">
    <reaction evidence="1">
        <text>cytidine(34) in elongator tRNA(Met) + acetate + ATP = N(4)-acetylcytidine(34) in elongator tRNA(Met) + AMP + diphosphate</text>
        <dbReference type="Rhea" id="RHEA:58144"/>
        <dbReference type="Rhea" id="RHEA-COMP:10693"/>
        <dbReference type="Rhea" id="RHEA-COMP:10694"/>
        <dbReference type="ChEBI" id="CHEBI:30089"/>
        <dbReference type="ChEBI" id="CHEBI:30616"/>
        <dbReference type="ChEBI" id="CHEBI:33019"/>
        <dbReference type="ChEBI" id="CHEBI:74900"/>
        <dbReference type="ChEBI" id="CHEBI:82748"/>
        <dbReference type="ChEBI" id="CHEBI:456215"/>
    </reaction>
</comment>
<evidence type="ECO:0000256" key="1">
    <source>
        <dbReference type="HAMAP-Rule" id="MF_01539"/>
    </source>
</evidence>
<organism evidence="2 3">
    <name type="scientific">Desulfuromonas versatilis</name>
    <dbReference type="NCBI Taxonomy" id="2802975"/>
    <lineage>
        <taxon>Bacteria</taxon>
        <taxon>Pseudomonadati</taxon>
        <taxon>Thermodesulfobacteriota</taxon>
        <taxon>Desulfuromonadia</taxon>
        <taxon>Desulfuromonadales</taxon>
        <taxon>Desulfuromonadaceae</taxon>
        <taxon>Desulfuromonas</taxon>
    </lineage>
</organism>
<dbReference type="Proteomes" id="UP001319827">
    <property type="component" value="Chromosome"/>
</dbReference>
<feature type="binding site" evidence="1">
    <location>
        <position position="102"/>
    </location>
    <ligand>
        <name>ATP</name>
        <dbReference type="ChEBI" id="CHEBI:30616"/>
    </ligand>
</feature>
<name>A0ABM8HQ71_9BACT</name>
<dbReference type="InterPro" id="IPR008513">
    <property type="entry name" value="tRNA(Met)_cyd_acetate_ligase"/>
</dbReference>